<comment type="caution">
    <text evidence="2">The sequence shown here is derived from an EMBL/GenBank/DDBJ whole genome shotgun (WGS) entry which is preliminary data.</text>
</comment>
<keyword evidence="1" id="KW-0812">Transmembrane</keyword>
<dbReference type="OrthoDB" id="2309723at2759"/>
<evidence type="ECO:0000313" key="2">
    <source>
        <dbReference type="EMBL" id="ORY09150.1"/>
    </source>
</evidence>
<evidence type="ECO:0000313" key="3">
    <source>
        <dbReference type="Proteomes" id="UP000193144"/>
    </source>
</evidence>
<proteinExistence type="predicted"/>
<gene>
    <name evidence="2" type="ORF">BCR34DRAFT_568869</name>
</gene>
<feature type="transmembrane region" description="Helical" evidence="1">
    <location>
        <begin position="48"/>
        <end position="67"/>
    </location>
</feature>
<keyword evidence="1" id="KW-1133">Transmembrane helix</keyword>
<feature type="transmembrane region" description="Helical" evidence="1">
    <location>
        <begin position="16"/>
        <end position="36"/>
    </location>
</feature>
<name>A0A1Y1ZFW0_9PLEO</name>
<evidence type="ECO:0000256" key="1">
    <source>
        <dbReference type="SAM" id="Phobius"/>
    </source>
</evidence>
<dbReference type="AlphaFoldDB" id="A0A1Y1ZFW0"/>
<feature type="transmembrane region" description="Helical" evidence="1">
    <location>
        <begin position="87"/>
        <end position="112"/>
    </location>
</feature>
<protein>
    <submittedName>
        <fullName evidence="2">Uncharacterized protein</fullName>
    </submittedName>
</protein>
<keyword evidence="3" id="KW-1185">Reference proteome</keyword>
<dbReference type="Proteomes" id="UP000193144">
    <property type="component" value="Unassembled WGS sequence"/>
</dbReference>
<dbReference type="EMBL" id="MCFA01000090">
    <property type="protein sequence ID" value="ORY09150.1"/>
    <property type="molecule type" value="Genomic_DNA"/>
</dbReference>
<reference evidence="2 3" key="1">
    <citation type="submission" date="2016-07" db="EMBL/GenBank/DDBJ databases">
        <title>Pervasive Adenine N6-methylation of Active Genes in Fungi.</title>
        <authorList>
            <consortium name="DOE Joint Genome Institute"/>
            <person name="Mondo S.J."/>
            <person name="Dannebaum R.O."/>
            <person name="Kuo R.C."/>
            <person name="Labutti K."/>
            <person name="Haridas S."/>
            <person name="Kuo A."/>
            <person name="Salamov A."/>
            <person name="Ahrendt S.R."/>
            <person name="Lipzen A."/>
            <person name="Sullivan W."/>
            <person name="Andreopoulos W.B."/>
            <person name="Clum A."/>
            <person name="Lindquist E."/>
            <person name="Daum C."/>
            <person name="Ramamoorthy G.K."/>
            <person name="Gryganskyi A."/>
            <person name="Culley D."/>
            <person name="Magnuson J.K."/>
            <person name="James T.Y."/>
            <person name="O'Malley M.A."/>
            <person name="Stajich J.E."/>
            <person name="Spatafora J.W."/>
            <person name="Visel A."/>
            <person name="Grigoriev I.V."/>
        </authorList>
    </citation>
    <scope>NUCLEOTIDE SEQUENCE [LARGE SCALE GENOMIC DNA]</scope>
    <source>
        <strain evidence="2 3">CBS 115471</strain>
    </source>
</reference>
<keyword evidence="1" id="KW-0472">Membrane</keyword>
<feature type="transmembrane region" description="Helical" evidence="1">
    <location>
        <begin position="154"/>
        <end position="176"/>
    </location>
</feature>
<feature type="transmembrane region" description="Helical" evidence="1">
    <location>
        <begin position="197"/>
        <end position="216"/>
    </location>
</feature>
<sequence>MDCFLGLLSRIDIPSLYGPGVVAAWCLTFLSVGVSWTLNHTLRRQDTLSAKLVFTLFYPVIALYHSIQEVDNGVANALGPDKLDGFWTSPVLISSLSIYEIFAMTAPILLLVSESRDHVRRASAIFFVAVMGFFVKAALLTVSPQVPFNTLRPAIFSELWGIVGLIMVGILVWYSWTGVSRKVDGEESNDQSVCSKTVHLVVFYLAYAWLGTWGIWEYPEEEYPAFSSLLFMAEARSITSCSQALALGAGAMALGSTMYAAVHTRHCRWNSDVEGQMPWADEGGPKEKTRF</sequence>
<accession>A0A1Y1ZFW0</accession>
<feature type="transmembrane region" description="Helical" evidence="1">
    <location>
        <begin position="236"/>
        <end position="262"/>
    </location>
</feature>
<feature type="transmembrane region" description="Helical" evidence="1">
    <location>
        <begin position="124"/>
        <end position="142"/>
    </location>
</feature>
<organism evidence="2 3">
    <name type="scientific">Clohesyomyces aquaticus</name>
    <dbReference type="NCBI Taxonomy" id="1231657"/>
    <lineage>
        <taxon>Eukaryota</taxon>
        <taxon>Fungi</taxon>
        <taxon>Dikarya</taxon>
        <taxon>Ascomycota</taxon>
        <taxon>Pezizomycotina</taxon>
        <taxon>Dothideomycetes</taxon>
        <taxon>Pleosporomycetidae</taxon>
        <taxon>Pleosporales</taxon>
        <taxon>Lindgomycetaceae</taxon>
        <taxon>Clohesyomyces</taxon>
    </lineage>
</organism>